<evidence type="ECO:0000259" key="7">
    <source>
        <dbReference type="Pfam" id="PF17805"/>
    </source>
</evidence>
<evidence type="ECO:0000313" key="9">
    <source>
        <dbReference type="EMBL" id="SCX78983.1"/>
    </source>
</evidence>
<protein>
    <recommendedName>
        <fullName evidence="5">siroheme decarboxylase</fullName>
        <ecNumber evidence="5">4.1.1.111</ecNumber>
    </recommendedName>
</protein>
<dbReference type="UniPathway" id="UPA00252"/>
<feature type="domain" description="Siroheme decarboxylase NirL-like HTH" evidence="8">
    <location>
        <begin position="7"/>
        <end position="53"/>
    </location>
</feature>
<evidence type="ECO:0000256" key="6">
    <source>
        <dbReference type="ARBA" id="ARBA00048470"/>
    </source>
</evidence>
<accession>A0A1G5AM78</accession>
<dbReference type="InterPro" id="IPR036388">
    <property type="entry name" value="WH-like_DNA-bd_sf"/>
</dbReference>
<comment type="catalytic activity">
    <reaction evidence="6">
        <text>siroheme + 2 H(+) = 12,18-didecarboxysiroheme + 2 CO2</text>
        <dbReference type="Rhea" id="RHEA:19093"/>
        <dbReference type="ChEBI" id="CHEBI:15378"/>
        <dbReference type="ChEBI" id="CHEBI:16526"/>
        <dbReference type="ChEBI" id="CHEBI:60052"/>
        <dbReference type="ChEBI" id="CHEBI:140497"/>
        <dbReference type="EC" id="4.1.1.111"/>
    </reaction>
</comment>
<dbReference type="Pfam" id="PF17805">
    <property type="entry name" value="AsnC_trans_reg2"/>
    <property type="match status" value="1"/>
</dbReference>
<dbReference type="OrthoDB" id="9806536at2"/>
<evidence type="ECO:0000256" key="2">
    <source>
        <dbReference type="ARBA" id="ARBA00023133"/>
    </source>
</evidence>
<dbReference type="Pfam" id="PF22451">
    <property type="entry name" value="NirdL-like_HTH"/>
    <property type="match status" value="1"/>
</dbReference>
<reference evidence="9 10" key="1">
    <citation type="submission" date="2016-10" db="EMBL/GenBank/DDBJ databases">
        <authorList>
            <person name="de Groot N.N."/>
        </authorList>
    </citation>
    <scope>NUCLEOTIDE SEQUENCE [LARGE SCALE GENOMIC DNA]</scope>
    <source>
        <strain evidence="9 10">AA1</strain>
    </source>
</reference>
<dbReference type="PANTHER" id="PTHR43413:SF1">
    <property type="entry name" value="SIROHEME DECARBOXYLASE NIRL SUBUNIT"/>
    <property type="match status" value="1"/>
</dbReference>
<keyword evidence="3" id="KW-0456">Lyase</keyword>
<dbReference type="InterPro" id="IPR019888">
    <property type="entry name" value="Tscrpt_reg_AsnC-like"/>
</dbReference>
<dbReference type="GO" id="GO:0016829">
    <property type="term" value="F:lyase activity"/>
    <property type="evidence" value="ECO:0007669"/>
    <property type="project" value="UniProtKB-KW"/>
</dbReference>
<dbReference type="InterPro" id="IPR053953">
    <property type="entry name" value="NirdL-like_HTH"/>
</dbReference>
<dbReference type="STRING" id="419481.SAMN05216233_101302"/>
<comment type="similarity">
    <text evidence="4">Belongs to the Ahb/Nir family.</text>
</comment>
<dbReference type="InterPro" id="IPR036390">
    <property type="entry name" value="WH_DNA-bd_sf"/>
</dbReference>
<dbReference type="AlphaFoldDB" id="A0A1G5AM78"/>
<evidence type="ECO:0000256" key="5">
    <source>
        <dbReference type="ARBA" id="ARBA00023471"/>
    </source>
</evidence>
<keyword evidence="2" id="KW-0350">Heme biosynthesis</keyword>
<dbReference type="EMBL" id="FMUX01000001">
    <property type="protein sequence ID" value="SCX78983.1"/>
    <property type="molecule type" value="Genomic_DNA"/>
</dbReference>
<dbReference type="PANTHER" id="PTHR43413">
    <property type="entry name" value="TRANSCRIPTIONAL REGULATOR, ASNC FAMILY"/>
    <property type="match status" value="1"/>
</dbReference>
<dbReference type="Gene3D" id="1.10.10.10">
    <property type="entry name" value="Winged helix-like DNA-binding domain superfamily/Winged helix DNA-binding domain"/>
    <property type="match status" value="1"/>
</dbReference>
<feature type="domain" description="Siroheme decarboxylase AsnC-like ligand binding" evidence="7">
    <location>
        <begin position="63"/>
        <end position="143"/>
    </location>
</feature>
<evidence type="ECO:0000313" key="10">
    <source>
        <dbReference type="Proteomes" id="UP000198870"/>
    </source>
</evidence>
<dbReference type="EC" id="4.1.1.111" evidence="5"/>
<dbReference type="InterPro" id="IPR040523">
    <property type="entry name" value="AsnC_trans_reg2"/>
</dbReference>
<dbReference type="GO" id="GO:0006783">
    <property type="term" value="P:heme biosynthetic process"/>
    <property type="evidence" value="ECO:0007669"/>
    <property type="project" value="UniProtKB-KW"/>
</dbReference>
<comment type="pathway">
    <text evidence="1">Porphyrin-containing compound metabolism; protoheme biosynthesis.</text>
</comment>
<dbReference type="RefSeq" id="WP_092207553.1">
    <property type="nucleotide sequence ID" value="NZ_FMUX01000001.1"/>
</dbReference>
<dbReference type="SUPFAM" id="SSF46785">
    <property type="entry name" value="Winged helix' DNA-binding domain"/>
    <property type="match status" value="1"/>
</dbReference>
<organism evidence="9 10">
    <name type="scientific">Desulfoluna spongiiphila</name>
    <dbReference type="NCBI Taxonomy" id="419481"/>
    <lineage>
        <taxon>Bacteria</taxon>
        <taxon>Pseudomonadati</taxon>
        <taxon>Thermodesulfobacteriota</taxon>
        <taxon>Desulfobacteria</taxon>
        <taxon>Desulfobacterales</taxon>
        <taxon>Desulfolunaceae</taxon>
        <taxon>Desulfoluna</taxon>
    </lineage>
</organism>
<dbReference type="Gene3D" id="3.30.70.3460">
    <property type="match status" value="1"/>
</dbReference>
<evidence type="ECO:0000256" key="3">
    <source>
        <dbReference type="ARBA" id="ARBA00023239"/>
    </source>
</evidence>
<sequence>MILEEKDKQIINHIQSDFPICKRPYAAIGEALSMEESEVITRVAKLKEMGIIRRIGGNFSPEKVGFHSTLCGARVPEEKVEAFAEVVNSYRGVTHNYVRDDEFNVWFTFIEASVAQIEANLAEIAERTGVTSIYNLPATHIFKIRAEFTVE</sequence>
<dbReference type="Proteomes" id="UP000198870">
    <property type="component" value="Unassembled WGS sequence"/>
</dbReference>
<evidence type="ECO:0000256" key="1">
    <source>
        <dbReference type="ARBA" id="ARBA00004744"/>
    </source>
</evidence>
<keyword evidence="10" id="KW-1185">Reference proteome</keyword>
<gene>
    <name evidence="9" type="ORF">SAMN05216233_101302</name>
</gene>
<proteinExistence type="inferred from homology"/>
<dbReference type="InterPro" id="IPR050684">
    <property type="entry name" value="HTH-Siroheme_Decarb"/>
</dbReference>
<evidence type="ECO:0000256" key="4">
    <source>
        <dbReference type="ARBA" id="ARBA00023457"/>
    </source>
</evidence>
<name>A0A1G5AM78_9BACT</name>
<evidence type="ECO:0000259" key="8">
    <source>
        <dbReference type="Pfam" id="PF22451"/>
    </source>
</evidence>
<dbReference type="SMART" id="SM00344">
    <property type="entry name" value="HTH_ASNC"/>
    <property type="match status" value="1"/>
</dbReference>